<sequence>MRGEISLERSAAVATVTVSQPEKLNAMSVEMWKSLKTIMDDLSADSTVRCVVIRGAGHRAFSAGADISEFDEVRAGAVQARAYAEITQAALHAVAACPHPTVAAIRGNCVGGGLELASVCDMRISAEDGRFGVPINRLGLVVSYLELKGLMTLIGKSRTLELLLEGRVFGAQEAFQKGLVNRVVSCDAWEGEIADTATRIAAGAPLVARWHKKFVSRLEMPEPLREDELDEVYHCFDTEDFRIGSTAFKSKTQPVFTGH</sequence>
<dbReference type="InterPro" id="IPR001753">
    <property type="entry name" value="Enoyl-CoA_hydra/iso"/>
</dbReference>
<dbReference type="PANTHER" id="PTHR11941:SF54">
    <property type="entry name" value="ENOYL-COA HYDRATASE, MITOCHONDRIAL"/>
    <property type="match status" value="1"/>
</dbReference>
<evidence type="ECO:0000313" key="5">
    <source>
        <dbReference type="Proteomes" id="UP001139308"/>
    </source>
</evidence>
<protein>
    <submittedName>
        <fullName evidence="4">Enoyl-CoA hydratase-related protein</fullName>
    </submittedName>
</protein>
<dbReference type="Gene3D" id="3.90.226.10">
    <property type="entry name" value="2-enoyl-CoA Hydratase, Chain A, domain 1"/>
    <property type="match status" value="1"/>
</dbReference>
<gene>
    <name evidence="4" type="ORF">L5014_01630</name>
</gene>
<dbReference type="PANTHER" id="PTHR11941">
    <property type="entry name" value="ENOYL-COA HYDRATASE-RELATED"/>
    <property type="match status" value="1"/>
</dbReference>
<dbReference type="EMBL" id="JAKLJA010000001">
    <property type="protein sequence ID" value="MCG5072072.1"/>
    <property type="molecule type" value="Genomic_DNA"/>
</dbReference>
<dbReference type="CDD" id="cd06558">
    <property type="entry name" value="crotonase-like"/>
    <property type="match status" value="1"/>
</dbReference>
<evidence type="ECO:0000256" key="1">
    <source>
        <dbReference type="ARBA" id="ARBA00005254"/>
    </source>
</evidence>
<dbReference type="Gene3D" id="1.10.12.10">
    <property type="entry name" value="Lyase 2-enoyl-coa Hydratase, Chain A, domain 2"/>
    <property type="match status" value="1"/>
</dbReference>
<comment type="similarity">
    <text evidence="1 3">Belongs to the enoyl-CoA hydratase/isomerase family.</text>
</comment>
<comment type="caution">
    <text evidence="4">The sequence shown here is derived from an EMBL/GenBank/DDBJ whole genome shotgun (WGS) entry which is preliminary data.</text>
</comment>
<dbReference type="Proteomes" id="UP001139308">
    <property type="component" value="Unassembled WGS sequence"/>
</dbReference>
<accession>A0A9X1RLK2</accession>
<keyword evidence="2" id="KW-0456">Lyase</keyword>
<dbReference type="AlphaFoldDB" id="A0A9X1RLK2"/>
<dbReference type="InterPro" id="IPR014748">
    <property type="entry name" value="Enoyl-CoA_hydra_C"/>
</dbReference>
<evidence type="ECO:0000313" key="4">
    <source>
        <dbReference type="EMBL" id="MCG5072072.1"/>
    </source>
</evidence>
<keyword evidence="5" id="KW-1185">Reference proteome</keyword>
<dbReference type="Pfam" id="PF00378">
    <property type="entry name" value="ECH_1"/>
    <property type="match status" value="1"/>
</dbReference>
<organism evidence="4 5">
    <name type="scientific">Paraburkholderia tagetis</name>
    <dbReference type="NCBI Taxonomy" id="2913261"/>
    <lineage>
        <taxon>Bacteria</taxon>
        <taxon>Pseudomonadati</taxon>
        <taxon>Pseudomonadota</taxon>
        <taxon>Betaproteobacteria</taxon>
        <taxon>Burkholderiales</taxon>
        <taxon>Burkholderiaceae</taxon>
        <taxon>Paraburkholderia</taxon>
    </lineage>
</organism>
<dbReference type="InterPro" id="IPR029045">
    <property type="entry name" value="ClpP/crotonase-like_dom_sf"/>
</dbReference>
<proteinExistence type="inferred from homology"/>
<dbReference type="SUPFAM" id="SSF52096">
    <property type="entry name" value="ClpP/crotonase"/>
    <property type="match status" value="1"/>
</dbReference>
<dbReference type="InterPro" id="IPR018376">
    <property type="entry name" value="Enoyl-CoA_hyd/isom_CS"/>
</dbReference>
<evidence type="ECO:0000256" key="3">
    <source>
        <dbReference type="RuleBase" id="RU003707"/>
    </source>
</evidence>
<evidence type="ECO:0000256" key="2">
    <source>
        <dbReference type="ARBA" id="ARBA00023239"/>
    </source>
</evidence>
<dbReference type="PROSITE" id="PS00166">
    <property type="entry name" value="ENOYL_COA_HYDRATASE"/>
    <property type="match status" value="1"/>
</dbReference>
<dbReference type="RefSeq" id="WP_238461839.1">
    <property type="nucleotide sequence ID" value="NZ_JAKLJA010000001.1"/>
</dbReference>
<name>A0A9X1RLK2_9BURK</name>
<dbReference type="GO" id="GO:0016829">
    <property type="term" value="F:lyase activity"/>
    <property type="evidence" value="ECO:0007669"/>
    <property type="project" value="UniProtKB-KW"/>
</dbReference>
<dbReference type="GO" id="GO:0006635">
    <property type="term" value="P:fatty acid beta-oxidation"/>
    <property type="evidence" value="ECO:0007669"/>
    <property type="project" value="TreeGrafter"/>
</dbReference>
<reference evidence="4" key="1">
    <citation type="submission" date="2022-01" db="EMBL/GenBank/DDBJ databases">
        <title>Genome sequence and assembly of Parabukholderia sp. RG36.</title>
        <authorList>
            <person name="Chhetri G."/>
        </authorList>
    </citation>
    <scope>NUCLEOTIDE SEQUENCE</scope>
    <source>
        <strain evidence="4">RG36</strain>
    </source>
</reference>